<accession>A0A6J7BMY0</accession>
<proteinExistence type="predicted"/>
<dbReference type="EMBL" id="CAFBAA010000059">
    <property type="protein sequence ID" value="CAB4845379.1"/>
    <property type="molecule type" value="Genomic_DNA"/>
</dbReference>
<sequence length="50" mass="4858">MPLEALAPRTVAVSGSEIIDSTPLNPAESAVACVGLGVAAKATPVAVLAK</sequence>
<evidence type="ECO:0000313" key="1">
    <source>
        <dbReference type="EMBL" id="CAB4845379.1"/>
    </source>
</evidence>
<organism evidence="1">
    <name type="scientific">freshwater metagenome</name>
    <dbReference type="NCBI Taxonomy" id="449393"/>
    <lineage>
        <taxon>unclassified sequences</taxon>
        <taxon>metagenomes</taxon>
        <taxon>ecological metagenomes</taxon>
    </lineage>
</organism>
<dbReference type="AlphaFoldDB" id="A0A6J7BMY0"/>
<reference evidence="1" key="1">
    <citation type="submission" date="2020-05" db="EMBL/GenBank/DDBJ databases">
        <authorList>
            <person name="Chiriac C."/>
            <person name="Salcher M."/>
            <person name="Ghai R."/>
            <person name="Kavagutti S V."/>
        </authorList>
    </citation>
    <scope>NUCLEOTIDE SEQUENCE</scope>
</reference>
<name>A0A6J7BMY0_9ZZZZ</name>
<protein>
    <submittedName>
        <fullName evidence="1">Unannotated protein</fullName>
    </submittedName>
</protein>
<gene>
    <name evidence="1" type="ORF">UFOPK3266_01576</name>
</gene>